<dbReference type="InterPro" id="IPR003781">
    <property type="entry name" value="CoA-bd"/>
</dbReference>
<dbReference type="Pfam" id="PF13380">
    <property type="entry name" value="CoA_binding_2"/>
    <property type="match status" value="1"/>
</dbReference>
<accession>R4X3U4</accession>
<evidence type="ECO:0000313" key="3">
    <source>
        <dbReference type="EMBL" id="BAN26707.1"/>
    </source>
</evidence>
<dbReference type="EMBL" id="AP013060">
    <property type="protein sequence ID" value="BAN26707.1"/>
    <property type="molecule type" value="Genomic_DNA"/>
</dbReference>
<dbReference type="Gene3D" id="3.30.1490.20">
    <property type="entry name" value="ATP-grasp fold, A domain"/>
    <property type="match status" value="1"/>
</dbReference>
<dbReference type="Pfam" id="PF13607">
    <property type="entry name" value="Succ_CoA_lig"/>
    <property type="match status" value="1"/>
</dbReference>
<dbReference type="InterPro" id="IPR013815">
    <property type="entry name" value="ATP_grasp_subdomain_1"/>
</dbReference>
<keyword evidence="3" id="KW-0436">Ligase</keyword>
<feature type="domain" description="ATP-grasp" evidence="2">
    <location>
        <begin position="490"/>
        <end position="527"/>
    </location>
</feature>
<sequence>MFKPRHVALLGVSKDRNKAGYKFLRALLDAGFAGQISLLGRQSGELEGLPIHTDARTLPADIDVAFNLLGPAQTPAVLEAAAERGTAFAVVFTAGFAEMGDEGARLQADMVRACNAHGMRIVGPNCMGLFNLPLGLNLTEISPLPAGHVALVSQSGNVAVTLWDQARKHDVGFSCFVGFGNQADIPMHEYIDYLGHDDDTRVIAIYLEGLRPASGDAFFEVCARVSRIKPIVVLKGGRTSAGRRAAESHTASLSSAERVYRALFEEAGVVEVAQMEHLLPVAEALMRCPPMTGDDVAIVGSGGGHSTVCTDEVESVGLRVPEFPAELVDTLSGLLPSWAPKKNPVDMTGAYINDPSLFATLTELVMTTCPSLDAAVNYGLYGLWKDGMLAEDSPHDYVSAAPLLGALQTRLGKPLVFYTPYADRPHPSFTAMREAGVPCFDTVACVGVALAALRQRGRFLARASEPLPHRTEAATLASASGRYDTEVAAYALLARYDVKLPTVLTADSPEAAAAASERIGYPVVVKAILPGVAHKSDIGGVRTGLGDAATVLDAARRIAISVSDAPGAPVLDGFTVTRDFGRRRELIVGVRRDVSLVSLGIVGLGGVLTEALDDVAVVLLPATPARVARALSRLTSARAWGAFRGEPEVSPGALADLLNQLDAALRSDPAIDSVECNPVMVVGRELVPVDAAIAVTDKEPM</sequence>
<dbReference type="PANTHER" id="PTHR42793:SF1">
    <property type="entry name" value="PEPTIDYL-LYSINE N-ACETYLTRANSFERASE PATZ"/>
    <property type="match status" value="1"/>
</dbReference>
<organism evidence="3 4">
    <name type="scientific">Caballeronia insecticola</name>
    <dbReference type="NCBI Taxonomy" id="758793"/>
    <lineage>
        <taxon>Bacteria</taxon>
        <taxon>Pseudomonadati</taxon>
        <taxon>Pseudomonadota</taxon>
        <taxon>Betaproteobacteria</taxon>
        <taxon>Burkholderiales</taxon>
        <taxon>Burkholderiaceae</taxon>
        <taxon>Caballeronia</taxon>
    </lineage>
</organism>
<dbReference type="GO" id="GO:0005524">
    <property type="term" value="F:ATP binding"/>
    <property type="evidence" value="ECO:0007669"/>
    <property type="project" value="UniProtKB-UniRule"/>
</dbReference>
<keyword evidence="1" id="KW-0547">Nucleotide-binding</keyword>
<dbReference type="KEGG" id="buo:BRPE64_CCDS06240"/>
<dbReference type="SMART" id="SM00881">
    <property type="entry name" value="CoA_binding"/>
    <property type="match status" value="1"/>
</dbReference>
<dbReference type="InterPro" id="IPR016102">
    <property type="entry name" value="Succinyl-CoA_synth-like"/>
</dbReference>
<reference evidence="3 4" key="2">
    <citation type="journal article" date="2018" name="Int. J. Syst. Evol. Microbiol.">
        <title>Burkholderia insecticola sp. nov., a gut symbiotic bacterium of the bean bug Riptortus pedestris.</title>
        <authorList>
            <person name="Takeshita K."/>
            <person name="Tamaki H."/>
            <person name="Ohbayashi T."/>
            <person name="Meng X.-Y."/>
            <person name="Sone T."/>
            <person name="Mitani Y."/>
            <person name="Peeters C."/>
            <person name="Kikuchi Y."/>
            <person name="Vandamme P."/>
        </authorList>
    </citation>
    <scope>NUCLEOTIDE SEQUENCE [LARGE SCALE GENOMIC DNA]</scope>
    <source>
        <strain evidence="3">RPE64</strain>
    </source>
</reference>
<dbReference type="SUPFAM" id="SSF52210">
    <property type="entry name" value="Succinyl-CoA synthetase domains"/>
    <property type="match status" value="2"/>
</dbReference>
<evidence type="ECO:0000259" key="2">
    <source>
        <dbReference type="PROSITE" id="PS50975"/>
    </source>
</evidence>
<dbReference type="GO" id="GO:0046872">
    <property type="term" value="F:metal ion binding"/>
    <property type="evidence" value="ECO:0007669"/>
    <property type="project" value="InterPro"/>
</dbReference>
<dbReference type="InterPro" id="IPR032875">
    <property type="entry name" value="Succ_CoA_lig_flav_dom"/>
</dbReference>
<dbReference type="Proteomes" id="UP000013966">
    <property type="component" value="Chromosome 3"/>
</dbReference>
<protein>
    <submittedName>
        <fullName evidence="3">Succinyl-CoA ligase subunit beta</fullName>
    </submittedName>
</protein>
<reference evidence="3 4" key="1">
    <citation type="journal article" date="2013" name="Genome Announc.">
        <title>Complete Genome Sequence of Burkholderia sp. Strain RPE64, Bacterial Symbiont of the Bean Bug Riptortus pedestris.</title>
        <authorList>
            <person name="Shibata T.F."/>
            <person name="Maeda T."/>
            <person name="Nikoh N."/>
            <person name="Yamaguchi K."/>
            <person name="Oshima K."/>
            <person name="Hattori M."/>
            <person name="Nishiyama T."/>
            <person name="Hasebe M."/>
            <person name="Fukatsu T."/>
            <person name="Kikuchi Y."/>
            <person name="Shigenobu S."/>
        </authorList>
    </citation>
    <scope>NUCLEOTIDE SEQUENCE [LARGE SCALE GENOMIC DNA]</scope>
</reference>
<dbReference type="Gene3D" id="3.40.50.261">
    <property type="entry name" value="Succinyl-CoA synthetase domains"/>
    <property type="match status" value="2"/>
</dbReference>
<gene>
    <name evidence="3" type="ORF">BRPE64_CCDS06240</name>
</gene>
<proteinExistence type="predicted"/>
<dbReference type="STRING" id="758793.BRPE64_CCDS06240"/>
<keyword evidence="1" id="KW-0067">ATP-binding</keyword>
<dbReference type="PATRIC" id="fig|758793.3.peg.4936"/>
<dbReference type="PANTHER" id="PTHR42793">
    <property type="entry name" value="COA BINDING DOMAIN CONTAINING PROTEIN"/>
    <property type="match status" value="1"/>
</dbReference>
<dbReference type="Gene3D" id="3.40.50.720">
    <property type="entry name" value="NAD(P)-binding Rossmann-like Domain"/>
    <property type="match status" value="1"/>
</dbReference>
<dbReference type="InterPro" id="IPR036291">
    <property type="entry name" value="NAD(P)-bd_dom_sf"/>
</dbReference>
<dbReference type="AlphaFoldDB" id="R4X3U4"/>
<dbReference type="GO" id="GO:0016874">
    <property type="term" value="F:ligase activity"/>
    <property type="evidence" value="ECO:0007669"/>
    <property type="project" value="UniProtKB-KW"/>
</dbReference>
<evidence type="ECO:0000313" key="4">
    <source>
        <dbReference type="Proteomes" id="UP000013966"/>
    </source>
</evidence>
<dbReference type="SUPFAM" id="SSF56059">
    <property type="entry name" value="Glutathione synthetase ATP-binding domain-like"/>
    <property type="match status" value="1"/>
</dbReference>
<evidence type="ECO:0000256" key="1">
    <source>
        <dbReference type="PROSITE-ProRule" id="PRU00409"/>
    </source>
</evidence>
<keyword evidence="4" id="KW-1185">Reference proteome</keyword>
<dbReference type="Pfam" id="PF13549">
    <property type="entry name" value="ATP-grasp_5"/>
    <property type="match status" value="1"/>
</dbReference>
<dbReference type="InterPro" id="IPR011761">
    <property type="entry name" value="ATP-grasp"/>
</dbReference>
<dbReference type="PROSITE" id="PS50975">
    <property type="entry name" value="ATP_GRASP"/>
    <property type="match status" value="1"/>
</dbReference>
<dbReference type="SUPFAM" id="SSF51735">
    <property type="entry name" value="NAD(P)-binding Rossmann-fold domains"/>
    <property type="match status" value="1"/>
</dbReference>
<dbReference type="HOGENOM" id="CLU_007415_3_1_4"/>
<dbReference type="Gene3D" id="3.30.470.20">
    <property type="entry name" value="ATP-grasp fold, B domain"/>
    <property type="match status" value="1"/>
</dbReference>
<name>R4X3U4_9BURK</name>